<dbReference type="EMBL" id="LFZW01000001">
    <property type="protein sequence ID" value="KMY51811.1"/>
    <property type="molecule type" value="Genomic_DNA"/>
</dbReference>
<gene>
    <name evidence="6" type="ORF">AC625_21655</name>
</gene>
<dbReference type="GO" id="GO:0016887">
    <property type="term" value="F:ATP hydrolysis activity"/>
    <property type="evidence" value="ECO:0007669"/>
    <property type="project" value="InterPro"/>
</dbReference>
<dbReference type="GO" id="GO:0098796">
    <property type="term" value="C:membrane protein complex"/>
    <property type="evidence" value="ECO:0007669"/>
    <property type="project" value="UniProtKB-ARBA"/>
</dbReference>
<name>A0A0K9GYX5_9BACI</name>
<feature type="domain" description="ABC transporter" evidence="5">
    <location>
        <begin position="8"/>
        <end position="241"/>
    </location>
</feature>
<dbReference type="OrthoDB" id="9791546at2"/>
<comment type="similarity">
    <text evidence="1">Belongs to the ABC transporter superfamily.</text>
</comment>
<protein>
    <submittedName>
        <fullName evidence="6">Macrolide ABC transporter ATP-binding protein</fullName>
    </submittedName>
</protein>
<keyword evidence="7" id="KW-1185">Reference proteome</keyword>
<dbReference type="PANTHER" id="PTHR24220:SF692">
    <property type="entry name" value="ABC TRANSPORTER DOMAIN-CONTAINING PROTEIN"/>
    <property type="match status" value="1"/>
</dbReference>
<dbReference type="GO" id="GO:0005886">
    <property type="term" value="C:plasma membrane"/>
    <property type="evidence" value="ECO:0007669"/>
    <property type="project" value="TreeGrafter"/>
</dbReference>
<dbReference type="FunFam" id="3.40.50.300:FF:000032">
    <property type="entry name" value="Export ABC transporter ATP-binding protein"/>
    <property type="match status" value="1"/>
</dbReference>
<dbReference type="InterPro" id="IPR003439">
    <property type="entry name" value="ABC_transporter-like_ATP-bd"/>
</dbReference>
<keyword evidence="2" id="KW-0813">Transport</keyword>
<dbReference type="PROSITE" id="PS50893">
    <property type="entry name" value="ABC_TRANSPORTER_2"/>
    <property type="match status" value="1"/>
</dbReference>
<dbReference type="PANTHER" id="PTHR24220">
    <property type="entry name" value="IMPORT ATP-BINDING PROTEIN"/>
    <property type="match status" value="1"/>
</dbReference>
<organism evidence="6 7">
    <name type="scientific">Peribacillus loiseleuriae</name>
    <dbReference type="NCBI Taxonomy" id="1679170"/>
    <lineage>
        <taxon>Bacteria</taxon>
        <taxon>Bacillati</taxon>
        <taxon>Bacillota</taxon>
        <taxon>Bacilli</taxon>
        <taxon>Bacillales</taxon>
        <taxon>Bacillaceae</taxon>
        <taxon>Peribacillus</taxon>
    </lineage>
</organism>
<dbReference type="InterPro" id="IPR003593">
    <property type="entry name" value="AAA+_ATPase"/>
</dbReference>
<dbReference type="InterPro" id="IPR017871">
    <property type="entry name" value="ABC_transporter-like_CS"/>
</dbReference>
<sequence length="242" mass="26847">MNRTEPIIQIKNMKKKYELGGETVMALQDVSLDIQKGDFISIIGPSGSGKSTFMNMIGCLDRPNSGKYMLDGEDVGKMKGSQLSVIRNKKIGFIFQNFNLISRLTAIENVELPLIYRGMKAMERREIALESLKKVGLVDRAPHLPTQLSGGQQQRVAIARALAGHPPILLADEPTGALDSKTSREILEIMNSLNEQGHTIILITHDLKVAKKASRVVRIHDGQLYENGGEWFADNRNGTEKH</sequence>
<dbReference type="Pfam" id="PF00005">
    <property type="entry name" value="ABC_tran"/>
    <property type="match status" value="1"/>
</dbReference>
<dbReference type="AlphaFoldDB" id="A0A0K9GYX5"/>
<dbReference type="InterPro" id="IPR017911">
    <property type="entry name" value="MacB-like_ATP-bd"/>
</dbReference>
<evidence type="ECO:0000313" key="7">
    <source>
        <dbReference type="Proteomes" id="UP000037146"/>
    </source>
</evidence>
<dbReference type="RefSeq" id="WP_049683161.1">
    <property type="nucleotide sequence ID" value="NZ_LFZW01000001.1"/>
</dbReference>
<evidence type="ECO:0000256" key="3">
    <source>
        <dbReference type="ARBA" id="ARBA00022741"/>
    </source>
</evidence>
<evidence type="ECO:0000256" key="1">
    <source>
        <dbReference type="ARBA" id="ARBA00005417"/>
    </source>
</evidence>
<reference evidence="7" key="1">
    <citation type="submission" date="2015-07" db="EMBL/GenBank/DDBJ databases">
        <title>Genome sequencing project for genomic taxonomy and phylogenomics of Bacillus-like bacteria.</title>
        <authorList>
            <person name="Liu B."/>
            <person name="Wang J."/>
            <person name="Zhu Y."/>
            <person name="Liu G."/>
            <person name="Chen Q."/>
            <person name="Chen Z."/>
            <person name="Lan J."/>
            <person name="Che J."/>
            <person name="Ge C."/>
            <person name="Shi H."/>
            <person name="Pan Z."/>
            <person name="Liu X."/>
        </authorList>
    </citation>
    <scope>NUCLEOTIDE SEQUENCE [LARGE SCALE GENOMIC DNA]</scope>
    <source>
        <strain evidence="7">FJAT-27997</strain>
    </source>
</reference>
<dbReference type="SMART" id="SM00382">
    <property type="entry name" value="AAA"/>
    <property type="match status" value="1"/>
</dbReference>
<dbReference type="CDD" id="cd03255">
    <property type="entry name" value="ABC_MJ0796_LolCDE_FtsE"/>
    <property type="match status" value="1"/>
</dbReference>
<keyword evidence="4 6" id="KW-0067">ATP-binding</keyword>
<proteinExistence type="inferred from homology"/>
<evidence type="ECO:0000256" key="2">
    <source>
        <dbReference type="ARBA" id="ARBA00022448"/>
    </source>
</evidence>
<dbReference type="Proteomes" id="UP000037146">
    <property type="component" value="Unassembled WGS sequence"/>
</dbReference>
<dbReference type="PATRIC" id="fig|1679170.3.peg.4883"/>
<dbReference type="SUPFAM" id="SSF52540">
    <property type="entry name" value="P-loop containing nucleoside triphosphate hydrolases"/>
    <property type="match status" value="1"/>
</dbReference>
<dbReference type="GO" id="GO:0005524">
    <property type="term" value="F:ATP binding"/>
    <property type="evidence" value="ECO:0007669"/>
    <property type="project" value="UniProtKB-KW"/>
</dbReference>
<keyword evidence="3" id="KW-0547">Nucleotide-binding</keyword>
<evidence type="ECO:0000313" key="6">
    <source>
        <dbReference type="EMBL" id="KMY51811.1"/>
    </source>
</evidence>
<dbReference type="InterPro" id="IPR027417">
    <property type="entry name" value="P-loop_NTPase"/>
</dbReference>
<dbReference type="PROSITE" id="PS00211">
    <property type="entry name" value="ABC_TRANSPORTER_1"/>
    <property type="match status" value="1"/>
</dbReference>
<accession>A0A0K9GYX5</accession>
<dbReference type="STRING" id="1679170.AC625_21655"/>
<dbReference type="GO" id="GO:0022857">
    <property type="term" value="F:transmembrane transporter activity"/>
    <property type="evidence" value="ECO:0007669"/>
    <property type="project" value="TreeGrafter"/>
</dbReference>
<evidence type="ECO:0000259" key="5">
    <source>
        <dbReference type="PROSITE" id="PS50893"/>
    </source>
</evidence>
<comment type="caution">
    <text evidence="6">The sequence shown here is derived from an EMBL/GenBank/DDBJ whole genome shotgun (WGS) entry which is preliminary data.</text>
</comment>
<dbReference type="Gene3D" id="3.40.50.300">
    <property type="entry name" value="P-loop containing nucleotide triphosphate hydrolases"/>
    <property type="match status" value="1"/>
</dbReference>
<dbReference type="InterPro" id="IPR015854">
    <property type="entry name" value="ABC_transpr_LolD-like"/>
</dbReference>
<evidence type="ECO:0000256" key="4">
    <source>
        <dbReference type="ARBA" id="ARBA00022840"/>
    </source>
</evidence>